<dbReference type="PANTHER" id="PTHR10993">
    <property type="entry name" value="OCTANOYLTRANSFERASE"/>
    <property type="match status" value="1"/>
</dbReference>
<evidence type="ECO:0000313" key="4">
    <source>
        <dbReference type="EMBL" id="KAG7346107.1"/>
    </source>
</evidence>
<dbReference type="PANTHER" id="PTHR10993:SF7">
    <property type="entry name" value="LIPOYLTRANSFERASE 2, MITOCHONDRIAL-RELATED"/>
    <property type="match status" value="1"/>
</dbReference>
<dbReference type="Pfam" id="PF21948">
    <property type="entry name" value="LplA-B_cat"/>
    <property type="match status" value="1"/>
</dbReference>
<dbReference type="InterPro" id="IPR000544">
    <property type="entry name" value="Octanoyltransferase"/>
</dbReference>
<dbReference type="Proteomes" id="UP000693970">
    <property type="component" value="Unassembled WGS sequence"/>
</dbReference>
<dbReference type="NCBIfam" id="TIGR00214">
    <property type="entry name" value="lipB"/>
    <property type="match status" value="1"/>
</dbReference>
<accession>A0A9K3PFV3</accession>
<evidence type="ECO:0000256" key="2">
    <source>
        <dbReference type="ARBA" id="ARBA00043952"/>
    </source>
</evidence>
<dbReference type="AlphaFoldDB" id="A0A9K3PFV3"/>
<evidence type="ECO:0000256" key="1">
    <source>
        <dbReference type="ARBA" id="ARBA00007907"/>
    </source>
</evidence>
<gene>
    <name evidence="4" type="ORF">IV203_005175</name>
</gene>
<evidence type="ECO:0000259" key="3">
    <source>
        <dbReference type="PROSITE" id="PS51733"/>
    </source>
</evidence>
<comment type="pathway">
    <text evidence="2">Protein modification.</text>
</comment>
<dbReference type="HAMAP" id="MF_00013">
    <property type="entry name" value="LipB"/>
    <property type="match status" value="1"/>
</dbReference>
<sequence length="418" mass="47910">MRPSLISRLFFHNDHTHRYKQQLLCMRRGDTSLSKQQPLHPQHRLLLSTSCTLDDNNQFDGTRSSPCRRHVVKLYNALDQGLMHYETSWAWQQVLLSRRLQSKHAKRLQLSSSTNNNYNNKDQDDVPCEHANGDCVLMLEHAPVYTLGRGADENHLTFFHQEPHPSPMENDNNIERTTSYHGTDHNSIESLRWKLSRKARGPGTARLSMDRQLQDSCLGYHTDSNIPIHQAVQLLQKVVSEQVTPVFAPNRVPIYRVERGGEVTFHGPQQLVVYPLLDLQQDQTTSYKQDLHWYLRQIETVIIQTLQDFGIHNATRDEINTGVWVNEKKVAAVGISSSRWITTHGFALNVDPDLSYFDTSMILPCGVEGRGVTSIAEILREEQQNEGTKTVTIIPSMQQVADSIAKNMERVFEIKLQQ</sequence>
<protein>
    <submittedName>
        <fullName evidence="4">Lipoate-protein ligase B</fullName>
    </submittedName>
</protein>
<dbReference type="GO" id="GO:0016874">
    <property type="term" value="F:ligase activity"/>
    <property type="evidence" value="ECO:0007669"/>
    <property type="project" value="UniProtKB-KW"/>
</dbReference>
<keyword evidence="5" id="KW-1185">Reference proteome</keyword>
<keyword evidence="4" id="KW-0436">Ligase</keyword>
<reference evidence="4" key="2">
    <citation type="submission" date="2021-04" db="EMBL/GenBank/DDBJ databases">
        <authorList>
            <person name="Podell S."/>
        </authorList>
    </citation>
    <scope>NUCLEOTIDE SEQUENCE</scope>
    <source>
        <strain evidence="4">Hildebrandi</strain>
    </source>
</reference>
<dbReference type="GO" id="GO:0009249">
    <property type="term" value="P:protein lipoylation"/>
    <property type="evidence" value="ECO:0007669"/>
    <property type="project" value="InterPro"/>
</dbReference>
<dbReference type="EMBL" id="JAGRRH010000021">
    <property type="protein sequence ID" value="KAG7346107.1"/>
    <property type="molecule type" value="Genomic_DNA"/>
</dbReference>
<dbReference type="OrthoDB" id="19908at2759"/>
<dbReference type="GO" id="GO:0033819">
    <property type="term" value="F:lipoyl(octanoyl) transferase activity"/>
    <property type="evidence" value="ECO:0007669"/>
    <property type="project" value="InterPro"/>
</dbReference>
<comment type="caution">
    <text evidence="4">The sequence shown here is derived from an EMBL/GenBank/DDBJ whole genome shotgun (WGS) entry which is preliminary data.</text>
</comment>
<organism evidence="4 5">
    <name type="scientific">Nitzschia inconspicua</name>
    <dbReference type="NCBI Taxonomy" id="303405"/>
    <lineage>
        <taxon>Eukaryota</taxon>
        <taxon>Sar</taxon>
        <taxon>Stramenopiles</taxon>
        <taxon>Ochrophyta</taxon>
        <taxon>Bacillariophyta</taxon>
        <taxon>Bacillariophyceae</taxon>
        <taxon>Bacillariophycidae</taxon>
        <taxon>Bacillariales</taxon>
        <taxon>Bacillariaceae</taxon>
        <taxon>Nitzschia</taxon>
    </lineage>
</organism>
<proteinExistence type="inferred from homology"/>
<evidence type="ECO:0000313" key="5">
    <source>
        <dbReference type="Proteomes" id="UP000693970"/>
    </source>
</evidence>
<dbReference type="InterPro" id="IPR004143">
    <property type="entry name" value="BPL_LPL_catalytic"/>
</dbReference>
<name>A0A9K3PFV3_9STRA</name>
<comment type="similarity">
    <text evidence="1">Belongs to the LipB family.</text>
</comment>
<reference evidence="4" key="1">
    <citation type="journal article" date="2021" name="Sci. Rep.">
        <title>Diploid genomic architecture of Nitzschia inconspicua, an elite biomass production diatom.</title>
        <authorList>
            <person name="Oliver A."/>
            <person name="Podell S."/>
            <person name="Pinowska A."/>
            <person name="Traller J.C."/>
            <person name="Smith S.R."/>
            <person name="McClure R."/>
            <person name="Beliaev A."/>
            <person name="Bohutskyi P."/>
            <person name="Hill E.A."/>
            <person name="Rabines A."/>
            <person name="Zheng H."/>
            <person name="Allen L.Z."/>
            <person name="Kuo A."/>
            <person name="Grigoriev I.V."/>
            <person name="Allen A.E."/>
            <person name="Hazlebeck D."/>
            <person name="Allen E.E."/>
        </authorList>
    </citation>
    <scope>NUCLEOTIDE SEQUENCE</scope>
    <source>
        <strain evidence="4">Hildebrandi</strain>
    </source>
</reference>
<dbReference type="CDD" id="cd16444">
    <property type="entry name" value="LipB"/>
    <property type="match status" value="1"/>
</dbReference>
<dbReference type="PROSITE" id="PS51733">
    <property type="entry name" value="BPL_LPL_CATALYTIC"/>
    <property type="match status" value="1"/>
</dbReference>
<feature type="domain" description="BPL/LPL catalytic" evidence="3">
    <location>
        <begin position="211"/>
        <end position="416"/>
    </location>
</feature>